<dbReference type="RefSeq" id="XP_040681320.1">
    <property type="nucleotide sequence ID" value="XM_040820977.1"/>
</dbReference>
<dbReference type="OrthoDB" id="1844152at2759"/>
<dbReference type="InterPro" id="IPR002403">
    <property type="entry name" value="Cyt_P450_E_grp-IV"/>
</dbReference>
<comment type="cofactor">
    <cofactor evidence="1 9">
        <name>heme</name>
        <dbReference type="ChEBI" id="CHEBI:30413"/>
    </cofactor>
</comment>
<keyword evidence="7 9" id="KW-0408">Iron</keyword>
<feature type="binding site" description="axial binding residue" evidence="9">
    <location>
        <position position="470"/>
    </location>
    <ligand>
        <name>heme</name>
        <dbReference type="ChEBI" id="CHEBI:30413"/>
    </ligand>
    <ligandPart>
        <name>Fe</name>
        <dbReference type="ChEBI" id="CHEBI:18248"/>
    </ligandPart>
</feature>
<dbReference type="HOGENOM" id="CLU_022195_9_2_1"/>
<dbReference type="PRINTS" id="PR00465">
    <property type="entry name" value="EP450IV"/>
</dbReference>
<keyword evidence="6 10" id="KW-0560">Oxidoreductase</keyword>
<protein>
    <submittedName>
        <fullName evidence="11">Ent-kaurene oxidase</fullName>
    </submittedName>
</protein>
<dbReference type="CDD" id="cd11041">
    <property type="entry name" value="CYP503A1-like"/>
    <property type="match status" value="1"/>
</dbReference>
<dbReference type="PANTHER" id="PTHR46206:SF1">
    <property type="entry name" value="P450, PUTATIVE (EUROFUNG)-RELATED"/>
    <property type="match status" value="1"/>
</dbReference>
<dbReference type="InterPro" id="IPR017972">
    <property type="entry name" value="Cyt_P450_CS"/>
</dbReference>
<evidence type="ECO:0000256" key="4">
    <source>
        <dbReference type="ARBA" id="ARBA00022617"/>
    </source>
</evidence>
<dbReference type="EMBL" id="AZHE01000003">
    <property type="protein sequence ID" value="KHO00255.1"/>
    <property type="molecule type" value="Genomic_DNA"/>
</dbReference>
<evidence type="ECO:0000256" key="10">
    <source>
        <dbReference type="RuleBase" id="RU000461"/>
    </source>
</evidence>
<evidence type="ECO:0000313" key="11">
    <source>
        <dbReference type="EMBL" id="KHO00255.1"/>
    </source>
</evidence>
<accession>A0A0B2X4C5</accession>
<keyword evidence="5 9" id="KW-0479">Metal-binding</keyword>
<evidence type="ECO:0000256" key="3">
    <source>
        <dbReference type="ARBA" id="ARBA00010617"/>
    </source>
</evidence>
<evidence type="ECO:0000256" key="8">
    <source>
        <dbReference type="ARBA" id="ARBA00023033"/>
    </source>
</evidence>
<dbReference type="Gene3D" id="1.10.630.10">
    <property type="entry name" value="Cytochrome P450"/>
    <property type="match status" value="1"/>
</dbReference>
<dbReference type="PROSITE" id="PS00086">
    <property type="entry name" value="CYTOCHROME_P450"/>
    <property type="match status" value="1"/>
</dbReference>
<dbReference type="AlphaFoldDB" id="A0A0B2X4C5"/>
<dbReference type="SUPFAM" id="SSF48264">
    <property type="entry name" value="Cytochrome P450"/>
    <property type="match status" value="1"/>
</dbReference>
<evidence type="ECO:0000313" key="12">
    <source>
        <dbReference type="Proteomes" id="UP000030816"/>
    </source>
</evidence>
<evidence type="ECO:0000256" key="2">
    <source>
        <dbReference type="ARBA" id="ARBA00005179"/>
    </source>
</evidence>
<comment type="pathway">
    <text evidence="2">Secondary metabolite biosynthesis.</text>
</comment>
<reference evidence="11 12" key="1">
    <citation type="journal article" date="2014" name="Proc. Natl. Acad. Sci. U.S.A.">
        <title>Trajectory and genomic determinants of fungal-pathogen speciation and host adaptation.</title>
        <authorList>
            <person name="Hu X."/>
            <person name="Xiao G."/>
            <person name="Zheng P."/>
            <person name="Shang Y."/>
            <person name="Su Y."/>
            <person name="Zhang X."/>
            <person name="Liu X."/>
            <person name="Zhan S."/>
            <person name="St Leger R.J."/>
            <person name="Wang C."/>
        </authorList>
    </citation>
    <scope>NUCLEOTIDE SEQUENCE [LARGE SCALE GENOMIC DNA]</scope>
    <source>
        <strain evidence="11 12">ARSEF 1941</strain>
    </source>
</reference>
<organism evidence="11 12">
    <name type="scientific">Metarhizium album (strain ARSEF 1941)</name>
    <dbReference type="NCBI Taxonomy" id="1081103"/>
    <lineage>
        <taxon>Eukaryota</taxon>
        <taxon>Fungi</taxon>
        <taxon>Dikarya</taxon>
        <taxon>Ascomycota</taxon>
        <taxon>Pezizomycotina</taxon>
        <taxon>Sordariomycetes</taxon>
        <taxon>Hypocreomycetidae</taxon>
        <taxon>Hypocreales</taxon>
        <taxon>Clavicipitaceae</taxon>
        <taxon>Metarhizium</taxon>
    </lineage>
</organism>
<dbReference type="PANTHER" id="PTHR46206">
    <property type="entry name" value="CYTOCHROME P450"/>
    <property type="match status" value="1"/>
</dbReference>
<comment type="similarity">
    <text evidence="3 10">Belongs to the cytochrome P450 family.</text>
</comment>
<evidence type="ECO:0000256" key="9">
    <source>
        <dbReference type="PIRSR" id="PIRSR602403-1"/>
    </source>
</evidence>
<dbReference type="GO" id="GO:0016705">
    <property type="term" value="F:oxidoreductase activity, acting on paired donors, with incorporation or reduction of molecular oxygen"/>
    <property type="evidence" value="ECO:0007669"/>
    <property type="project" value="InterPro"/>
</dbReference>
<dbReference type="GeneID" id="63736633"/>
<name>A0A0B2X4C5_METAS</name>
<sequence>MFLLYWLLIAALGFVLGFVLDYLFLIKYPDELPTIRYNRGLWSHIRSNVGYFTSQKAWIREGYNKYNKKGLPFLAPSGLSRPHDVVLPRSMLPWLREQPESAVDARMAHMVGVYGDYNFLDSQIIRSPFGMRAIQKSLNRSLPGLVSAVDEEVQRAVNSALKDVGDDWTSINLWDMWQAIVPSVTNRMLVGPTLCRDKQFLEAMVGFTHVVLRNCVLLRLSPSVLHPVLGRLLAVSNWIYWRRAYKRVGPVITTRIDKMRRRARGDPELRGWSPPEDYITWLVGLALEEGRASELDPVVISKRLLPIEFAAIDTTVLTGVLWIQDLLKTPSVTDDLTAELRVHRPAPGESWSAKALQSLVQVDSSIRESQRLSNFHLTLVERVVVAPDGVSLPGVGWKLPRGAHITVNMDSSHHDEDMYDDAQTYKALRFSTMRKERDGNPGATADAAKPLGMVSMNDHHFPFGHGKHACPGRFFVAHEMKLIAAHLLLNFDLEAADDAPSSPVWIGAGMMPPFRSRIRVRRKSSSAD</sequence>
<evidence type="ECO:0000256" key="7">
    <source>
        <dbReference type="ARBA" id="ARBA00023004"/>
    </source>
</evidence>
<keyword evidence="8 10" id="KW-0503">Monooxygenase</keyword>
<dbReference type="GO" id="GO:0004497">
    <property type="term" value="F:monooxygenase activity"/>
    <property type="evidence" value="ECO:0007669"/>
    <property type="project" value="UniProtKB-KW"/>
</dbReference>
<dbReference type="STRING" id="1081103.A0A0B2X4C5"/>
<proteinExistence type="inferred from homology"/>
<evidence type="ECO:0000256" key="6">
    <source>
        <dbReference type="ARBA" id="ARBA00023002"/>
    </source>
</evidence>
<dbReference type="InterPro" id="IPR001128">
    <property type="entry name" value="Cyt_P450"/>
</dbReference>
<evidence type="ECO:0000256" key="1">
    <source>
        <dbReference type="ARBA" id="ARBA00001971"/>
    </source>
</evidence>
<comment type="caution">
    <text evidence="11">The sequence shown here is derived from an EMBL/GenBank/DDBJ whole genome shotgun (WGS) entry which is preliminary data.</text>
</comment>
<dbReference type="InterPro" id="IPR036396">
    <property type="entry name" value="Cyt_P450_sf"/>
</dbReference>
<gene>
    <name evidence="11" type="ORF">MAM_02178</name>
</gene>
<dbReference type="Proteomes" id="UP000030816">
    <property type="component" value="Unassembled WGS sequence"/>
</dbReference>
<dbReference type="GO" id="GO:0005506">
    <property type="term" value="F:iron ion binding"/>
    <property type="evidence" value="ECO:0007669"/>
    <property type="project" value="InterPro"/>
</dbReference>
<dbReference type="Pfam" id="PF00067">
    <property type="entry name" value="p450"/>
    <property type="match status" value="1"/>
</dbReference>
<evidence type="ECO:0000256" key="5">
    <source>
        <dbReference type="ARBA" id="ARBA00022723"/>
    </source>
</evidence>
<keyword evidence="4 9" id="KW-0349">Heme</keyword>
<dbReference type="GO" id="GO:0020037">
    <property type="term" value="F:heme binding"/>
    <property type="evidence" value="ECO:0007669"/>
    <property type="project" value="InterPro"/>
</dbReference>
<keyword evidence="12" id="KW-1185">Reference proteome</keyword>